<dbReference type="PANTHER" id="PTHR33498:SF1">
    <property type="entry name" value="TRANSPOSASE FOR INSERTION SEQUENCE ELEMENT IS1557"/>
    <property type="match status" value="1"/>
</dbReference>
<dbReference type="Proteomes" id="UP000176204">
    <property type="component" value="Chromosome I"/>
</dbReference>
<dbReference type="EMBL" id="LT629973">
    <property type="protein sequence ID" value="SEH95825.1"/>
    <property type="molecule type" value="Genomic_DNA"/>
</dbReference>
<evidence type="ECO:0000313" key="4">
    <source>
        <dbReference type="EMBL" id="SEH95825.1"/>
    </source>
</evidence>
<feature type="domain" description="Transposase IS204/IS1001/IS1096/IS1165 DDE" evidence="2">
    <location>
        <begin position="182"/>
        <end position="417"/>
    </location>
</feature>
<dbReference type="InterPro" id="IPR002560">
    <property type="entry name" value="Transposase_DDE"/>
</dbReference>
<dbReference type="Pfam" id="PF20020">
    <property type="entry name" value="DUF6431"/>
    <property type="match status" value="1"/>
</dbReference>
<dbReference type="InterPro" id="IPR045536">
    <property type="entry name" value="DUF6431"/>
</dbReference>
<gene>
    <name evidence="4" type="ORF">PYTT_2077</name>
</gene>
<keyword evidence="5" id="KW-1185">Reference proteome</keyword>
<feature type="compositionally biased region" description="Polar residues" evidence="1">
    <location>
        <begin position="12"/>
        <end position="24"/>
    </location>
</feature>
<dbReference type="AlphaFoldDB" id="A0A1H6M3R6"/>
<dbReference type="RefSeq" id="WP_083076674.1">
    <property type="nucleotide sequence ID" value="NZ_LIGX01000021.1"/>
</dbReference>
<dbReference type="PANTHER" id="PTHR33498">
    <property type="entry name" value="TRANSPOSASE FOR INSERTION SEQUENCE ELEMENT IS1557"/>
    <property type="match status" value="1"/>
</dbReference>
<reference evidence="5" key="1">
    <citation type="submission" date="2016-09" db="EMBL/GenBank/DDBJ databases">
        <authorList>
            <person name="Koehorst J."/>
        </authorList>
    </citation>
    <scope>NUCLEOTIDE SEQUENCE [LARGE SCALE GENOMIC DNA]</scope>
</reference>
<evidence type="ECO:0000259" key="3">
    <source>
        <dbReference type="Pfam" id="PF20020"/>
    </source>
</evidence>
<sequence>MTTKGSKKEAISNAQNQAPRQNELSMEGRIPAMPCVYHRNFRILRTYGLRQAKTSRVEYISPRRVVCPQCGKSSLKLYDHYSRQAAFINDEGAKRTFLIQAKRYKCQHCTYLFREPIEGLLPKKRSSEQYRKAITHEYIKNVNNKTISKEFGVSPSTVERIIHERFELKIKESLNYPAPLMIGIDEHTIHKGRKFATTIADLGNHRIYDIIEGKSLAQVERTLKTYKNRDKVQMVCMDLSSSYRNIVRKCFPNAKIVADRFHVIRMIQHHFMEFCKQAQQTIRWKRLIIHPLRKRTCNLTSREKQTLHQLFELNPAIGISHHFKEQLCDLLRIKTQNVKQCKRNIRKLREMMLMLTHQAPPEMKKIGLTIRKWYAPIIRMWRYLQNNGITEGFHRKMKLIQRRAYGFRNFQNYRLRVLVECGGFNL</sequence>
<dbReference type="OrthoDB" id="185694at2"/>
<evidence type="ECO:0000259" key="2">
    <source>
        <dbReference type="Pfam" id="PF01610"/>
    </source>
</evidence>
<feature type="compositionally biased region" description="Basic and acidic residues" evidence="1">
    <location>
        <begin position="1"/>
        <end position="10"/>
    </location>
</feature>
<name>A0A1H6M3R6_9BACT</name>
<proteinExistence type="predicted"/>
<organism evidence="4 5">
    <name type="scientific">Akkermansia glycaniphila</name>
    <dbReference type="NCBI Taxonomy" id="1679444"/>
    <lineage>
        <taxon>Bacteria</taxon>
        <taxon>Pseudomonadati</taxon>
        <taxon>Verrucomicrobiota</taxon>
        <taxon>Verrucomicrobiia</taxon>
        <taxon>Verrucomicrobiales</taxon>
        <taxon>Akkermansiaceae</taxon>
        <taxon>Akkermansia</taxon>
    </lineage>
</organism>
<protein>
    <submittedName>
        <fullName evidence="4">Transposase</fullName>
    </submittedName>
</protein>
<feature type="domain" description="DUF6431" evidence="3">
    <location>
        <begin position="67"/>
        <end position="160"/>
    </location>
</feature>
<dbReference type="InterPro" id="IPR047951">
    <property type="entry name" value="Transpos_ISL3"/>
</dbReference>
<dbReference type="Pfam" id="PF01610">
    <property type="entry name" value="DDE_Tnp_ISL3"/>
    <property type="match status" value="1"/>
</dbReference>
<dbReference type="KEGG" id="agl:PYTT_2077"/>
<accession>A0A1H6M3R6</accession>
<feature type="region of interest" description="Disordered" evidence="1">
    <location>
        <begin position="1"/>
        <end position="24"/>
    </location>
</feature>
<evidence type="ECO:0000313" key="5">
    <source>
        <dbReference type="Proteomes" id="UP000176204"/>
    </source>
</evidence>
<dbReference type="NCBIfam" id="NF033550">
    <property type="entry name" value="transpos_ISL3"/>
    <property type="match status" value="1"/>
</dbReference>
<evidence type="ECO:0000256" key="1">
    <source>
        <dbReference type="SAM" id="MobiDB-lite"/>
    </source>
</evidence>